<evidence type="ECO:0000256" key="4">
    <source>
        <dbReference type="ARBA" id="ARBA00022475"/>
    </source>
</evidence>
<dbReference type="Gene3D" id="3.40.50.300">
    <property type="entry name" value="P-loop containing nucleotide triphosphate hydrolases"/>
    <property type="match status" value="1"/>
</dbReference>
<evidence type="ECO:0000256" key="1">
    <source>
        <dbReference type="ARBA" id="ARBA00004370"/>
    </source>
</evidence>
<dbReference type="PANTHER" id="PTHR43297:SF2">
    <property type="entry name" value="DIPEPTIDE TRANSPORT ATP-BINDING PROTEIN DPPD"/>
    <property type="match status" value="1"/>
</dbReference>
<evidence type="ECO:0000313" key="10">
    <source>
        <dbReference type="Proteomes" id="UP000031670"/>
    </source>
</evidence>
<keyword evidence="9" id="KW-0547">Nucleotide-binding</keyword>
<dbReference type="Proteomes" id="UP000031670">
    <property type="component" value="Unassembled WGS sequence"/>
</dbReference>
<dbReference type="GO" id="GO:0005524">
    <property type="term" value="F:ATP binding"/>
    <property type="evidence" value="ECO:0007669"/>
    <property type="project" value="UniProtKB-KW"/>
</dbReference>
<accession>A0A0B8P9N8</accession>
<sequence length="105" mass="11578">MSQLLQINDLNVAFKTMQGQKKVLHDVSIDVSKNEILAVVGESGSGKSVMSKAIMGLLGNKASKQGQIFLHDSKLSDKPLEMVSMCRKQAQQIRGDEISMIFQDR</sequence>
<evidence type="ECO:0000256" key="6">
    <source>
        <dbReference type="ARBA" id="ARBA00038852"/>
    </source>
</evidence>
<dbReference type="Pfam" id="PF00005">
    <property type="entry name" value="ABC_tran"/>
    <property type="match status" value="1"/>
</dbReference>
<feature type="domain" description="ABC transporter" evidence="8">
    <location>
        <begin position="24"/>
        <end position="104"/>
    </location>
</feature>
<comment type="catalytic activity">
    <reaction evidence="7">
        <text>a dipeptide(out) + ATP + H2O = a dipeptide(in) + ADP + phosphate + H(+)</text>
        <dbReference type="Rhea" id="RHEA:23120"/>
        <dbReference type="ChEBI" id="CHEBI:15377"/>
        <dbReference type="ChEBI" id="CHEBI:15378"/>
        <dbReference type="ChEBI" id="CHEBI:30616"/>
        <dbReference type="ChEBI" id="CHEBI:43474"/>
        <dbReference type="ChEBI" id="CHEBI:90799"/>
        <dbReference type="ChEBI" id="CHEBI:456216"/>
        <dbReference type="EC" id="7.4.2.9"/>
    </reaction>
</comment>
<reference evidence="9 10" key="2">
    <citation type="submission" date="2015-01" db="EMBL/GenBank/DDBJ databases">
        <authorList>
            <consortium name="NBRP consortium"/>
            <person name="Sawabe T."/>
            <person name="Meirelles P."/>
            <person name="Feng G."/>
            <person name="Sayaka M."/>
            <person name="Hattori M."/>
            <person name="Ohkuma M."/>
        </authorList>
    </citation>
    <scope>NUCLEOTIDE SEQUENCE [LARGE SCALE GENOMIC DNA]</scope>
    <source>
        <strain evidence="9 10">JCM19232</strain>
    </source>
</reference>
<proteinExistence type="inferred from homology"/>
<protein>
    <recommendedName>
        <fullName evidence="6">ABC-type dipeptide transporter</fullName>
        <ecNumber evidence="6">7.4.2.9</ecNumber>
    </recommendedName>
</protein>
<keyword evidence="5" id="KW-0472">Membrane</keyword>
<evidence type="ECO:0000256" key="2">
    <source>
        <dbReference type="ARBA" id="ARBA00005417"/>
    </source>
</evidence>
<dbReference type="AlphaFoldDB" id="A0A0B8P9N8"/>
<comment type="similarity">
    <text evidence="2">Belongs to the ABC transporter superfamily.</text>
</comment>
<keyword evidence="9" id="KW-0067">ATP-binding</keyword>
<gene>
    <name evidence="9" type="ORF">JCM19232_4758</name>
</gene>
<dbReference type="GO" id="GO:0016020">
    <property type="term" value="C:membrane"/>
    <property type="evidence" value="ECO:0007669"/>
    <property type="project" value="UniProtKB-SubCell"/>
</dbReference>
<reference evidence="9 10" key="1">
    <citation type="submission" date="2015-01" db="EMBL/GenBank/DDBJ databases">
        <title>Vibrio sp. C5 JCM 19232 whole genome shotgun sequence.</title>
        <authorList>
            <person name="Sawabe T."/>
            <person name="Meirelles P."/>
            <person name="Feng G."/>
            <person name="Sayaka M."/>
            <person name="Hattori M."/>
            <person name="Ohkuma M."/>
        </authorList>
    </citation>
    <scope>NUCLEOTIDE SEQUENCE [LARGE SCALE GENOMIC DNA]</scope>
    <source>
        <strain evidence="9 10">JCM19232</strain>
    </source>
</reference>
<organism evidence="9 10">
    <name type="scientific">Vibrio ishigakensis</name>
    <dbReference type="NCBI Taxonomy" id="1481914"/>
    <lineage>
        <taxon>Bacteria</taxon>
        <taxon>Pseudomonadati</taxon>
        <taxon>Pseudomonadota</taxon>
        <taxon>Gammaproteobacteria</taxon>
        <taxon>Vibrionales</taxon>
        <taxon>Vibrionaceae</taxon>
        <taxon>Vibrio</taxon>
    </lineage>
</organism>
<dbReference type="InterPro" id="IPR027417">
    <property type="entry name" value="P-loop_NTPase"/>
</dbReference>
<keyword evidence="3" id="KW-0813">Transport</keyword>
<name>A0A0B8P9N8_9VIBR</name>
<comment type="caution">
    <text evidence="9">The sequence shown here is derived from an EMBL/GenBank/DDBJ whole genome shotgun (WGS) entry which is preliminary data.</text>
</comment>
<dbReference type="PANTHER" id="PTHR43297">
    <property type="entry name" value="OLIGOPEPTIDE TRANSPORT ATP-BINDING PROTEIN APPD"/>
    <property type="match status" value="1"/>
</dbReference>
<evidence type="ECO:0000256" key="7">
    <source>
        <dbReference type="ARBA" id="ARBA00047356"/>
    </source>
</evidence>
<evidence type="ECO:0000259" key="8">
    <source>
        <dbReference type="Pfam" id="PF00005"/>
    </source>
</evidence>
<dbReference type="InterPro" id="IPR050388">
    <property type="entry name" value="ABC_Ni/Peptide_Import"/>
</dbReference>
<comment type="subcellular location">
    <subcellularLocation>
        <location evidence="1">Membrane</location>
    </subcellularLocation>
</comment>
<dbReference type="EMBL" id="BBSA01000007">
    <property type="protein sequence ID" value="GAM63081.1"/>
    <property type="molecule type" value="Genomic_DNA"/>
</dbReference>
<dbReference type="GO" id="GO:0016887">
    <property type="term" value="F:ATP hydrolysis activity"/>
    <property type="evidence" value="ECO:0007669"/>
    <property type="project" value="InterPro"/>
</dbReference>
<dbReference type="SUPFAM" id="SSF52540">
    <property type="entry name" value="P-loop containing nucleoside triphosphate hydrolases"/>
    <property type="match status" value="1"/>
</dbReference>
<dbReference type="EC" id="7.4.2.9" evidence="6"/>
<keyword evidence="4" id="KW-1003">Cell membrane</keyword>
<evidence type="ECO:0000313" key="9">
    <source>
        <dbReference type="EMBL" id="GAM63081.1"/>
    </source>
</evidence>
<evidence type="ECO:0000256" key="5">
    <source>
        <dbReference type="ARBA" id="ARBA00023136"/>
    </source>
</evidence>
<evidence type="ECO:0000256" key="3">
    <source>
        <dbReference type="ARBA" id="ARBA00022448"/>
    </source>
</evidence>
<dbReference type="InterPro" id="IPR003439">
    <property type="entry name" value="ABC_transporter-like_ATP-bd"/>
</dbReference>